<dbReference type="CDD" id="cd03801">
    <property type="entry name" value="GT4_PimA-like"/>
    <property type="match status" value="1"/>
</dbReference>
<keyword evidence="2" id="KW-0328">Glycosyltransferase</keyword>
<proteinExistence type="inferred from homology"/>
<dbReference type="Pfam" id="PF00534">
    <property type="entry name" value="Glycos_transf_1"/>
    <property type="match status" value="1"/>
</dbReference>
<dbReference type="Pfam" id="PF13439">
    <property type="entry name" value="Glyco_transf_4"/>
    <property type="match status" value="1"/>
</dbReference>
<dbReference type="AlphaFoldDB" id="A0A1H2NG15"/>
<dbReference type="InterPro" id="IPR001296">
    <property type="entry name" value="Glyco_trans_1"/>
</dbReference>
<dbReference type="EMBL" id="LT629799">
    <property type="protein sequence ID" value="SDV04314.1"/>
    <property type="molecule type" value="Genomic_DNA"/>
</dbReference>
<sequence>MPTAEQSLSGVTVLVANPSPDVYGSDLQMLESLSAVVGAGGRAVVAMPHDGPLAAMIRERGAEVEIVDFPVVRRANQSVRAFAELAWSAASATARLTTYLRRTRPDVLYVNTVTLPWWLAAARLSRTPSVCHVHEAENTDSMVVRRLLVTPLRLADALLVISRAALSALTDVDEGLRARANLVYNGVPEPDEDPRPATRGARLRTIVVGRLSPRKAPHVALEAVAELRREGHDVSVELAGSVYPGYEWYEAELRERAGQPDLEGAVELPGYCKPIWPHLTAADVVLAPSLREPFGNAVVEAQLSLRPVVASRALGHLESITDGETGLLVEPDDAPAMAAALRRLVEDEALATRLAEQARRHALDHFSPARYQREVVAVLARLVARSKRR</sequence>
<dbReference type="RefSeq" id="WP_197680536.1">
    <property type="nucleotide sequence ID" value="NZ_LT629799.1"/>
</dbReference>
<feature type="domain" description="Glycosyltransferase subfamily 4-like N-terminal" evidence="5">
    <location>
        <begin position="58"/>
        <end position="187"/>
    </location>
</feature>
<protein>
    <submittedName>
        <fullName evidence="6">Uncharacterized protein</fullName>
    </submittedName>
</protein>
<evidence type="ECO:0000259" key="4">
    <source>
        <dbReference type="Pfam" id="PF00534"/>
    </source>
</evidence>
<accession>A0A1H2NG15</accession>
<evidence type="ECO:0000256" key="1">
    <source>
        <dbReference type="ARBA" id="ARBA00009481"/>
    </source>
</evidence>
<organism evidence="6 7">
    <name type="scientific">Microlunatus sagamiharensis</name>
    <dbReference type="NCBI Taxonomy" id="546874"/>
    <lineage>
        <taxon>Bacteria</taxon>
        <taxon>Bacillati</taxon>
        <taxon>Actinomycetota</taxon>
        <taxon>Actinomycetes</taxon>
        <taxon>Propionibacteriales</taxon>
        <taxon>Propionibacteriaceae</taxon>
        <taxon>Microlunatus</taxon>
    </lineage>
</organism>
<dbReference type="PANTHER" id="PTHR12526">
    <property type="entry name" value="GLYCOSYLTRANSFERASE"/>
    <property type="match status" value="1"/>
</dbReference>
<dbReference type="GO" id="GO:0016757">
    <property type="term" value="F:glycosyltransferase activity"/>
    <property type="evidence" value="ECO:0007669"/>
    <property type="project" value="UniProtKB-KW"/>
</dbReference>
<reference evidence="7" key="1">
    <citation type="submission" date="2016-10" db="EMBL/GenBank/DDBJ databases">
        <authorList>
            <person name="Varghese N."/>
            <person name="Submissions S."/>
        </authorList>
    </citation>
    <scope>NUCLEOTIDE SEQUENCE [LARGE SCALE GENOMIC DNA]</scope>
    <source>
        <strain evidence="7">DSM 21743</strain>
    </source>
</reference>
<name>A0A1H2NG15_9ACTN</name>
<dbReference type="InterPro" id="IPR028098">
    <property type="entry name" value="Glyco_trans_4-like_N"/>
</dbReference>
<feature type="domain" description="Glycosyl transferase family 1" evidence="4">
    <location>
        <begin position="202"/>
        <end position="360"/>
    </location>
</feature>
<evidence type="ECO:0000313" key="7">
    <source>
        <dbReference type="Proteomes" id="UP000198825"/>
    </source>
</evidence>
<evidence type="ECO:0000259" key="5">
    <source>
        <dbReference type="Pfam" id="PF13439"/>
    </source>
</evidence>
<evidence type="ECO:0000256" key="3">
    <source>
        <dbReference type="ARBA" id="ARBA00022679"/>
    </source>
</evidence>
<gene>
    <name evidence="6" type="ORF">SAMN04488544_3953</name>
</gene>
<comment type="similarity">
    <text evidence="1">Belongs to the glycosyltransferase group 1 family. Glycosyltransferase 4 subfamily.</text>
</comment>
<dbReference type="Gene3D" id="3.40.50.2000">
    <property type="entry name" value="Glycogen Phosphorylase B"/>
    <property type="match status" value="2"/>
</dbReference>
<evidence type="ECO:0000313" key="6">
    <source>
        <dbReference type="EMBL" id="SDV04314.1"/>
    </source>
</evidence>
<dbReference type="SUPFAM" id="SSF53756">
    <property type="entry name" value="UDP-Glycosyltransferase/glycogen phosphorylase"/>
    <property type="match status" value="1"/>
</dbReference>
<dbReference type="STRING" id="546874.SAMN04488544_3953"/>
<evidence type="ECO:0000256" key="2">
    <source>
        <dbReference type="ARBA" id="ARBA00022676"/>
    </source>
</evidence>
<keyword evidence="7" id="KW-1185">Reference proteome</keyword>
<dbReference type="Proteomes" id="UP000198825">
    <property type="component" value="Chromosome I"/>
</dbReference>
<dbReference type="PANTHER" id="PTHR12526:SF640">
    <property type="entry name" value="COLANIC ACID BIOSYNTHESIS GLYCOSYLTRANSFERASE WCAL-RELATED"/>
    <property type="match status" value="1"/>
</dbReference>
<keyword evidence="3" id="KW-0808">Transferase</keyword>